<dbReference type="PANTHER" id="PTHR42643">
    <property type="entry name" value="IONOTROPIC RECEPTOR 20A-RELATED"/>
    <property type="match status" value="1"/>
</dbReference>
<accession>A0A9N9WUH1</accession>
<evidence type="ECO:0000256" key="7">
    <source>
        <dbReference type="ARBA" id="ARBA00023180"/>
    </source>
</evidence>
<gene>
    <name evidence="10" type="ORF">CHIRRI_LOCUS8680</name>
</gene>
<dbReference type="InterPro" id="IPR052192">
    <property type="entry name" value="Insect_Ionotropic_Sensory_Rcpt"/>
</dbReference>
<keyword evidence="7" id="KW-0325">Glycoprotein</keyword>
<feature type="transmembrane region" description="Helical" evidence="8">
    <location>
        <begin position="545"/>
        <end position="566"/>
    </location>
</feature>
<dbReference type="EMBL" id="OU895878">
    <property type="protein sequence ID" value="CAG9805812.1"/>
    <property type="molecule type" value="Genomic_DNA"/>
</dbReference>
<feature type="transmembrane region" description="Helical" evidence="8">
    <location>
        <begin position="356"/>
        <end position="375"/>
    </location>
</feature>
<evidence type="ECO:0000256" key="9">
    <source>
        <dbReference type="SAM" id="SignalP"/>
    </source>
</evidence>
<keyword evidence="11" id="KW-1185">Reference proteome</keyword>
<keyword evidence="4 8" id="KW-1133">Transmembrane helix</keyword>
<keyword evidence="2" id="KW-1003">Cell membrane</keyword>
<evidence type="ECO:0000313" key="10">
    <source>
        <dbReference type="EMBL" id="CAG9805812.1"/>
    </source>
</evidence>
<evidence type="ECO:0000256" key="6">
    <source>
        <dbReference type="ARBA" id="ARBA00023170"/>
    </source>
</evidence>
<protein>
    <recommendedName>
        <fullName evidence="12">Ionotropic receptor</fullName>
    </recommendedName>
</protein>
<evidence type="ECO:0000256" key="4">
    <source>
        <dbReference type="ARBA" id="ARBA00022989"/>
    </source>
</evidence>
<reference evidence="10" key="1">
    <citation type="submission" date="2022-01" db="EMBL/GenBank/DDBJ databases">
        <authorList>
            <person name="King R."/>
        </authorList>
    </citation>
    <scope>NUCLEOTIDE SEQUENCE</scope>
</reference>
<evidence type="ECO:0008006" key="12">
    <source>
        <dbReference type="Google" id="ProtNLM"/>
    </source>
</evidence>
<evidence type="ECO:0000256" key="8">
    <source>
        <dbReference type="SAM" id="Phobius"/>
    </source>
</evidence>
<dbReference type="OrthoDB" id="7725497at2759"/>
<feature type="transmembrane region" description="Helical" evidence="8">
    <location>
        <begin position="299"/>
        <end position="319"/>
    </location>
</feature>
<dbReference type="PANTHER" id="PTHR42643:SF30">
    <property type="entry name" value="IONOTROPIC RECEPTOR 40A-RELATED"/>
    <property type="match status" value="1"/>
</dbReference>
<name>A0A9N9WUH1_9DIPT</name>
<dbReference type="Proteomes" id="UP001153620">
    <property type="component" value="Chromosome 2"/>
</dbReference>
<organism evidence="10 11">
    <name type="scientific">Chironomus riparius</name>
    <dbReference type="NCBI Taxonomy" id="315576"/>
    <lineage>
        <taxon>Eukaryota</taxon>
        <taxon>Metazoa</taxon>
        <taxon>Ecdysozoa</taxon>
        <taxon>Arthropoda</taxon>
        <taxon>Hexapoda</taxon>
        <taxon>Insecta</taxon>
        <taxon>Pterygota</taxon>
        <taxon>Neoptera</taxon>
        <taxon>Endopterygota</taxon>
        <taxon>Diptera</taxon>
        <taxon>Nematocera</taxon>
        <taxon>Chironomoidea</taxon>
        <taxon>Chironomidae</taxon>
        <taxon>Chironominae</taxon>
        <taxon>Chironomus</taxon>
    </lineage>
</organism>
<evidence type="ECO:0000313" key="11">
    <source>
        <dbReference type="Proteomes" id="UP001153620"/>
    </source>
</evidence>
<sequence length="624" mass="72556">MNLNQIFVIFGLIFVAFCELVLKPEPKVPSTSRAFRDVFYELFVKDKVSVDIAIIQASSGFSNSIHNEILAEIKEQRSYRIFSWSFYPKAFKFLIYIHKCDLGFLTRNIKALTKGDKLSFLNGRLENYEFIIVNDNDLIHLLTIEWFTDTACNQPQLIVLNSFNTITQKWNKTLENYEKFVDFHGCMLKLGLIVSHVDNCYGSMRPPDQNKETIETNGIIPEVFRIAAQKLKFTPALSVTDDENDVDVYVEIKRMTTSAEGWLHMTSTFLEIRDIIVATPGERYTAYEKLWLPFDETTWILLISTFLLAFIGIFVVNYMPKFIQQRVFGEKVQTPALNVISTFFGISQYKLPIRHIPRFILMMFVFFCLIFRTCYQSKLFEFMTKEPRHPPPKTVADLKARNYTVYSILQKSFLTEFLEYEESMWPNVITLDEQSFITYFMSQSQNATAKLAFIVQTLVLDMYYIHFSDRGKWHKLPNFNFQVSQSGFFVAHNNFMFEPIDNITQKLISAGIMNYLVQKCSSGLKNINEEVVWSSLVLSSLKFGFVIWIECCGVCCIVFVVELLILKLFKGINTSLAISIKQIRQLLMKLKAISNTRIKKSIQTQRKRIHENLNKKIGNFSKKL</sequence>
<keyword evidence="5 8" id="KW-0472">Membrane</keyword>
<reference evidence="10" key="2">
    <citation type="submission" date="2022-10" db="EMBL/GenBank/DDBJ databases">
        <authorList>
            <consortium name="ENA_rothamsted_submissions"/>
            <consortium name="culmorum"/>
            <person name="King R."/>
        </authorList>
    </citation>
    <scope>NUCLEOTIDE SEQUENCE</scope>
</reference>
<feature type="chain" id="PRO_5040196950" description="Ionotropic receptor" evidence="9">
    <location>
        <begin position="19"/>
        <end position="624"/>
    </location>
</feature>
<dbReference type="Gene3D" id="1.10.287.70">
    <property type="match status" value="1"/>
</dbReference>
<dbReference type="AlphaFoldDB" id="A0A9N9WUH1"/>
<evidence type="ECO:0000256" key="1">
    <source>
        <dbReference type="ARBA" id="ARBA00004651"/>
    </source>
</evidence>
<evidence type="ECO:0000256" key="5">
    <source>
        <dbReference type="ARBA" id="ARBA00023136"/>
    </source>
</evidence>
<keyword evidence="6" id="KW-0675">Receptor</keyword>
<dbReference type="GO" id="GO:0005886">
    <property type="term" value="C:plasma membrane"/>
    <property type="evidence" value="ECO:0007669"/>
    <property type="project" value="UniProtKB-SubCell"/>
</dbReference>
<keyword evidence="9" id="KW-0732">Signal</keyword>
<evidence type="ECO:0000256" key="3">
    <source>
        <dbReference type="ARBA" id="ARBA00022692"/>
    </source>
</evidence>
<evidence type="ECO:0000256" key="2">
    <source>
        <dbReference type="ARBA" id="ARBA00022475"/>
    </source>
</evidence>
<proteinExistence type="predicted"/>
<keyword evidence="3 8" id="KW-0812">Transmembrane</keyword>
<feature type="signal peptide" evidence="9">
    <location>
        <begin position="1"/>
        <end position="18"/>
    </location>
</feature>
<comment type="subcellular location">
    <subcellularLocation>
        <location evidence="1">Cell membrane</location>
        <topology evidence="1">Multi-pass membrane protein</topology>
    </subcellularLocation>
</comment>